<evidence type="ECO:0000256" key="2">
    <source>
        <dbReference type="PROSITE-ProRule" id="PRU00335"/>
    </source>
</evidence>
<accession>A0A7X2ITL5</accession>
<evidence type="ECO:0000313" key="4">
    <source>
        <dbReference type="EMBL" id="MRV75263.1"/>
    </source>
</evidence>
<dbReference type="EMBL" id="WKJJ01000019">
    <property type="protein sequence ID" value="MRV75263.1"/>
    <property type="molecule type" value="Genomic_DNA"/>
</dbReference>
<gene>
    <name evidence="4" type="ORF">GJ700_26450</name>
</gene>
<dbReference type="Gene3D" id="1.10.357.10">
    <property type="entry name" value="Tetracycline Repressor, domain 2"/>
    <property type="match status" value="1"/>
</dbReference>
<dbReference type="RefSeq" id="WP_154379639.1">
    <property type="nucleotide sequence ID" value="NZ_WKJJ01000019.1"/>
</dbReference>
<keyword evidence="5" id="KW-1185">Reference proteome</keyword>
<dbReference type="InterPro" id="IPR036271">
    <property type="entry name" value="Tet_transcr_reg_TetR-rel_C_sf"/>
</dbReference>
<comment type="caution">
    <text evidence="4">The sequence shown here is derived from an EMBL/GenBank/DDBJ whole genome shotgun (WGS) entry which is preliminary data.</text>
</comment>
<evidence type="ECO:0000256" key="1">
    <source>
        <dbReference type="ARBA" id="ARBA00023125"/>
    </source>
</evidence>
<evidence type="ECO:0000313" key="5">
    <source>
        <dbReference type="Proteomes" id="UP000446768"/>
    </source>
</evidence>
<sequence>MPPKIGLAAAPTRIKRRVINRDRLEADIAEVAVRIFAECGYEGTSIAAIAEAAGLSKQNLMYYYPTKQALYERVLDDVLDDWLARMDSLAHEEQDPHNVLRAYIQAKVRFSREHPWASRVYAMEVIGGAKLYGEQIHDRVVPLLRKDIDVFEKWIAAGRIAPVNATHLIFMIWAMTQSYADFSAQMALVLGRKQLTRKDYDDGEETIVRMVMAAISLQAWPHHHAQTE</sequence>
<dbReference type="InterPro" id="IPR001647">
    <property type="entry name" value="HTH_TetR"/>
</dbReference>
<evidence type="ECO:0000259" key="3">
    <source>
        <dbReference type="PROSITE" id="PS50977"/>
    </source>
</evidence>
<feature type="domain" description="HTH tetR-type" evidence="3">
    <location>
        <begin position="22"/>
        <end position="82"/>
    </location>
</feature>
<keyword evidence="1 2" id="KW-0238">DNA-binding</keyword>
<dbReference type="GO" id="GO:0045892">
    <property type="term" value="P:negative regulation of DNA-templated transcription"/>
    <property type="evidence" value="ECO:0007669"/>
    <property type="project" value="InterPro"/>
</dbReference>
<dbReference type="InterPro" id="IPR013573">
    <property type="entry name" value="Tscrpt_reg_YcdC_C"/>
</dbReference>
<dbReference type="SUPFAM" id="SSF48498">
    <property type="entry name" value="Tetracyclin repressor-like, C-terminal domain"/>
    <property type="match status" value="1"/>
</dbReference>
<reference evidence="4 5" key="1">
    <citation type="submission" date="2019-11" db="EMBL/GenBank/DDBJ databases">
        <title>Novel species isolated from a subtropical stream in China.</title>
        <authorList>
            <person name="Lu H."/>
        </authorList>
    </citation>
    <scope>NUCLEOTIDE SEQUENCE [LARGE SCALE GENOMIC DNA]</scope>
    <source>
        <strain evidence="4 5">FT92W</strain>
    </source>
</reference>
<dbReference type="Gene3D" id="1.10.10.60">
    <property type="entry name" value="Homeodomain-like"/>
    <property type="match status" value="1"/>
</dbReference>
<dbReference type="Proteomes" id="UP000446768">
    <property type="component" value="Unassembled WGS sequence"/>
</dbReference>
<dbReference type="PANTHER" id="PTHR30328">
    <property type="entry name" value="TRANSCRIPTIONAL REPRESSOR"/>
    <property type="match status" value="1"/>
</dbReference>
<dbReference type="AlphaFoldDB" id="A0A7X2ITL5"/>
<protein>
    <submittedName>
        <fullName evidence="4">TetR family transcriptional regulator</fullName>
    </submittedName>
</protein>
<dbReference type="Pfam" id="PF08362">
    <property type="entry name" value="TetR_C_3"/>
    <property type="match status" value="1"/>
</dbReference>
<dbReference type="PRINTS" id="PR00455">
    <property type="entry name" value="HTHTETR"/>
</dbReference>
<dbReference type="PROSITE" id="PS50977">
    <property type="entry name" value="HTH_TETR_2"/>
    <property type="match status" value="1"/>
</dbReference>
<organism evidence="4 5">
    <name type="scientific">Pseudoduganella rivuli</name>
    <dbReference type="NCBI Taxonomy" id="2666085"/>
    <lineage>
        <taxon>Bacteria</taxon>
        <taxon>Pseudomonadati</taxon>
        <taxon>Pseudomonadota</taxon>
        <taxon>Betaproteobacteria</taxon>
        <taxon>Burkholderiales</taxon>
        <taxon>Oxalobacteraceae</taxon>
        <taxon>Telluria group</taxon>
        <taxon>Pseudoduganella</taxon>
    </lineage>
</organism>
<dbReference type="InterPro" id="IPR009057">
    <property type="entry name" value="Homeodomain-like_sf"/>
</dbReference>
<dbReference type="PANTHER" id="PTHR30328:SF54">
    <property type="entry name" value="HTH-TYPE TRANSCRIPTIONAL REPRESSOR SCO4008"/>
    <property type="match status" value="1"/>
</dbReference>
<dbReference type="GO" id="GO:0003677">
    <property type="term" value="F:DNA binding"/>
    <property type="evidence" value="ECO:0007669"/>
    <property type="project" value="UniProtKB-UniRule"/>
</dbReference>
<dbReference type="SUPFAM" id="SSF46689">
    <property type="entry name" value="Homeodomain-like"/>
    <property type="match status" value="1"/>
</dbReference>
<dbReference type="Pfam" id="PF00440">
    <property type="entry name" value="TetR_N"/>
    <property type="match status" value="1"/>
</dbReference>
<dbReference type="InterPro" id="IPR050109">
    <property type="entry name" value="HTH-type_TetR-like_transc_reg"/>
</dbReference>
<proteinExistence type="predicted"/>
<feature type="DNA-binding region" description="H-T-H motif" evidence="2">
    <location>
        <begin position="45"/>
        <end position="64"/>
    </location>
</feature>
<name>A0A7X2ITL5_9BURK</name>